<dbReference type="Proteomes" id="UP001175271">
    <property type="component" value="Unassembled WGS sequence"/>
</dbReference>
<name>A0AA39HL57_9BILA</name>
<sequence>MRFVLVFFLLTIAVLANKQKTTADSSTTTTTEIPLKVFKIEEQQECQEACHDPCQPITGPTPMLICNNLHGESNEKSIFRPKTLTERVVLLTFVVFLLLFAVVFCGVALASIVCWTHIAGSRRTGIGHSHSYDVEKNMRL</sequence>
<keyword evidence="1" id="KW-0472">Membrane</keyword>
<evidence type="ECO:0000256" key="2">
    <source>
        <dbReference type="SAM" id="SignalP"/>
    </source>
</evidence>
<feature type="chain" id="PRO_5041414835" evidence="2">
    <location>
        <begin position="17"/>
        <end position="140"/>
    </location>
</feature>
<accession>A0AA39HL57</accession>
<organism evidence="3 4">
    <name type="scientific">Steinernema hermaphroditum</name>
    <dbReference type="NCBI Taxonomy" id="289476"/>
    <lineage>
        <taxon>Eukaryota</taxon>
        <taxon>Metazoa</taxon>
        <taxon>Ecdysozoa</taxon>
        <taxon>Nematoda</taxon>
        <taxon>Chromadorea</taxon>
        <taxon>Rhabditida</taxon>
        <taxon>Tylenchina</taxon>
        <taxon>Panagrolaimomorpha</taxon>
        <taxon>Strongyloidoidea</taxon>
        <taxon>Steinernematidae</taxon>
        <taxon>Steinernema</taxon>
    </lineage>
</organism>
<reference evidence="3" key="1">
    <citation type="submission" date="2023-06" db="EMBL/GenBank/DDBJ databases">
        <title>Genomic analysis of the entomopathogenic nematode Steinernema hermaphroditum.</title>
        <authorList>
            <person name="Schwarz E.M."/>
            <person name="Heppert J.K."/>
            <person name="Baniya A."/>
            <person name="Schwartz H.T."/>
            <person name="Tan C.-H."/>
            <person name="Antoshechkin I."/>
            <person name="Sternberg P.W."/>
            <person name="Goodrich-Blair H."/>
            <person name="Dillman A.R."/>
        </authorList>
    </citation>
    <scope>NUCLEOTIDE SEQUENCE</scope>
    <source>
        <strain evidence="3">PS9179</strain>
        <tissue evidence="3">Whole animal</tissue>
    </source>
</reference>
<keyword evidence="1" id="KW-0812">Transmembrane</keyword>
<keyword evidence="1" id="KW-1133">Transmembrane helix</keyword>
<keyword evidence="2" id="KW-0732">Signal</keyword>
<protein>
    <submittedName>
        <fullName evidence="3">Uncharacterized protein</fullName>
    </submittedName>
</protein>
<dbReference type="EMBL" id="JAUCMV010000004">
    <property type="protein sequence ID" value="KAK0406753.1"/>
    <property type="molecule type" value="Genomic_DNA"/>
</dbReference>
<comment type="caution">
    <text evidence="3">The sequence shown here is derived from an EMBL/GenBank/DDBJ whole genome shotgun (WGS) entry which is preliminary data.</text>
</comment>
<feature type="signal peptide" evidence="2">
    <location>
        <begin position="1"/>
        <end position="16"/>
    </location>
</feature>
<evidence type="ECO:0000256" key="1">
    <source>
        <dbReference type="SAM" id="Phobius"/>
    </source>
</evidence>
<feature type="transmembrane region" description="Helical" evidence="1">
    <location>
        <begin position="88"/>
        <end position="115"/>
    </location>
</feature>
<dbReference type="AlphaFoldDB" id="A0AA39HL57"/>
<keyword evidence="4" id="KW-1185">Reference proteome</keyword>
<proteinExistence type="predicted"/>
<evidence type="ECO:0000313" key="4">
    <source>
        <dbReference type="Proteomes" id="UP001175271"/>
    </source>
</evidence>
<gene>
    <name evidence="3" type="ORF">QR680_018784</name>
</gene>
<evidence type="ECO:0000313" key="3">
    <source>
        <dbReference type="EMBL" id="KAK0406753.1"/>
    </source>
</evidence>